<dbReference type="AlphaFoldDB" id="A0A0R1UWX1"/>
<keyword evidence="2" id="KW-1185">Reference proteome</keyword>
<reference evidence="1 2" key="1">
    <citation type="journal article" date="2015" name="Genome Announc.">
        <title>Expanding the biotechnology potential of lactobacilli through comparative genomics of 213 strains and associated genera.</title>
        <authorList>
            <person name="Sun Z."/>
            <person name="Harris H.M."/>
            <person name="McCann A."/>
            <person name="Guo C."/>
            <person name="Argimon S."/>
            <person name="Zhang W."/>
            <person name="Yang X."/>
            <person name="Jeffery I.B."/>
            <person name="Cooney J.C."/>
            <person name="Kagawa T.F."/>
            <person name="Liu W."/>
            <person name="Song Y."/>
            <person name="Salvetti E."/>
            <person name="Wrobel A."/>
            <person name="Rasinkangas P."/>
            <person name="Parkhill J."/>
            <person name="Rea M.C."/>
            <person name="O'Sullivan O."/>
            <person name="Ritari J."/>
            <person name="Douillard F.P."/>
            <person name="Paul Ross R."/>
            <person name="Yang R."/>
            <person name="Briner A.E."/>
            <person name="Felis G.E."/>
            <person name="de Vos W.M."/>
            <person name="Barrangou R."/>
            <person name="Klaenhammer T.R."/>
            <person name="Caufield P.W."/>
            <person name="Cui Y."/>
            <person name="Zhang H."/>
            <person name="O'Toole P.W."/>
        </authorList>
    </citation>
    <scope>NUCLEOTIDE SEQUENCE [LARGE SCALE GENOMIC DNA]</scope>
    <source>
        <strain evidence="1 2">DSM 16381</strain>
    </source>
</reference>
<accession>A0A0R1UWX1</accession>
<protein>
    <submittedName>
        <fullName evidence="1">Uncharacterized protein</fullName>
    </submittedName>
</protein>
<sequence>MDGGYVLFSRLKVHRKISKMPAITKTAYWLPTPDDDFWKMPEGTLGSNRAIHYGRTYALPHNLRCPNADNHEATALPLL</sequence>
<organism evidence="1 2">
    <name type="scientific">Levilactobacillus hammesii DSM 16381</name>
    <dbReference type="NCBI Taxonomy" id="1423753"/>
    <lineage>
        <taxon>Bacteria</taxon>
        <taxon>Bacillati</taxon>
        <taxon>Bacillota</taxon>
        <taxon>Bacilli</taxon>
        <taxon>Lactobacillales</taxon>
        <taxon>Lactobacillaceae</taxon>
        <taxon>Levilactobacillus</taxon>
    </lineage>
</organism>
<dbReference type="Proteomes" id="UP000051580">
    <property type="component" value="Unassembled WGS sequence"/>
</dbReference>
<dbReference type="EMBL" id="AZFS01000044">
    <property type="protein sequence ID" value="KRL95768.1"/>
    <property type="molecule type" value="Genomic_DNA"/>
</dbReference>
<gene>
    <name evidence="1" type="ORF">FD28_GL001994</name>
</gene>
<dbReference type="PATRIC" id="fig|1423753.3.peg.2099"/>
<comment type="caution">
    <text evidence="1">The sequence shown here is derived from an EMBL/GenBank/DDBJ whole genome shotgun (WGS) entry which is preliminary data.</text>
</comment>
<proteinExistence type="predicted"/>
<evidence type="ECO:0000313" key="2">
    <source>
        <dbReference type="Proteomes" id="UP000051580"/>
    </source>
</evidence>
<evidence type="ECO:0000313" key="1">
    <source>
        <dbReference type="EMBL" id="KRL95768.1"/>
    </source>
</evidence>
<name>A0A0R1UWX1_9LACO</name>